<feature type="transmembrane region" description="Helical" evidence="1">
    <location>
        <begin position="28"/>
        <end position="46"/>
    </location>
</feature>
<reference evidence="2 3" key="1">
    <citation type="submission" date="2024-10" db="EMBL/GenBank/DDBJ databases">
        <title>The Natural Products Discovery Center: Release of the First 8490 Sequenced Strains for Exploring Actinobacteria Biosynthetic Diversity.</title>
        <authorList>
            <person name="Kalkreuter E."/>
            <person name="Kautsar S.A."/>
            <person name="Yang D."/>
            <person name="Bader C.D."/>
            <person name="Teijaro C.N."/>
            <person name="Fluegel L."/>
            <person name="Davis C.M."/>
            <person name="Simpson J.R."/>
            <person name="Lauterbach L."/>
            <person name="Steele A.D."/>
            <person name="Gui C."/>
            <person name="Meng S."/>
            <person name="Li G."/>
            <person name="Viehrig K."/>
            <person name="Ye F."/>
            <person name="Su P."/>
            <person name="Kiefer A.F."/>
            <person name="Nichols A."/>
            <person name="Cepeda A.J."/>
            <person name="Yan W."/>
            <person name="Fan B."/>
            <person name="Jiang Y."/>
            <person name="Adhikari A."/>
            <person name="Zheng C.-J."/>
            <person name="Schuster L."/>
            <person name="Cowan T.M."/>
            <person name="Smanski M.J."/>
            <person name="Chevrette M.G."/>
            <person name="De Carvalho L.P.S."/>
            <person name="Shen B."/>
        </authorList>
    </citation>
    <scope>NUCLEOTIDE SEQUENCE [LARGE SCALE GENOMIC DNA]</scope>
    <source>
        <strain evidence="2 3">NPDC000087</strain>
    </source>
</reference>
<sequence length="162" mass="17361">MRIEFTFTRGPKYFAVAEPDSRHDTWPLAPAAGFGIATGGLLIVVLSGEIRALIAGGLLALAGLALLVVRRLVIRTDKGVASGFLTPRTWLLTDERLESSTELSTARYSWSSFRSVVVVDQAYLLVRPGPTVIDVPRSPLTEEQDAEFAAFLAGLGFAGAAK</sequence>
<dbReference type="RefSeq" id="WP_157296576.1">
    <property type="nucleotide sequence ID" value="NZ_JBIAZU010000006.1"/>
</dbReference>
<name>A0ABW6WLQ1_9ACTN</name>
<keyword evidence="1" id="KW-0812">Transmembrane</keyword>
<feature type="transmembrane region" description="Helical" evidence="1">
    <location>
        <begin position="52"/>
        <end position="69"/>
    </location>
</feature>
<keyword evidence="1" id="KW-1133">Transmembrane helix</keyword>
<dbReference type="Proteomes" id="UP001602245">
    <property type="component" value="Unassembled WGS sequence"/>
</dbReference>
<comment type="caution">
    <text evidence="2">The sequence shown here is derived from an EMBL/GenBank/DDBJ whole genome shotgun (WGS) entry which is preliminary data.</text>
</comment>
<gene>
    <name evidence="2" type="ORF">ACFY35_32700</name>
</gene>
<keyword evidence="1" id="KW-0472">Membrane</keyword>
<accession>A0ABW6WLQ1</accession>
<keyword evidence="3" id="KW-1185">Reference proteome</keyword>
<evidence type="ECO:0000256" key="1">
    <source>
        <dbReference type="SAM" id="Phobius"/>
    </source>
</evidence>
<protein>
    <submittedName>
        <fullName evidence="2">YcxB family protein</fullName>
    </submittedName>
</protein>
<proteinExistence type="predicted"/>
<evidence type="ECO:0000313" key="2">
    <source>
        <dbReference type="EMBL" id="MFF5294221.1"/>
    </source>
</evidence>
<dbReference type="EMBL" id="JBIAZU010000006">
    <property type="protein sequence ID" value="MFF5294221.1"/>
    <property type="molecule type" value="Genomic_DNA"/>
</dbReference>
<evidence type="ECO:0000313" key="3">
    <source>
        <dbReference type="Proteomes" id="UP001602245"/>
    </source>
</evidence>
<organism evidence="2 3">
    <name type="scientific">Paractinoplanes globisporus</name>
    <dbReference type="NCBI Taxonomy" id="113565"/>
    <lineage>
        <taxon>Bacteria</taxon>
        <taxon>Bacillati</taxon>
        <taxon>Actinomycetota</taxon>
        <taxon>Actinomycetes</taxon>
        <taxon>Micromonosporales</taxon>
        <taxon>Micromonosporaceae</taxon>
        <taxon>Paractinoplanes</taxon>
    </lineage>
</organism>